<protein>
    <submittedName>
        <fullName evidence="1">Uncharacterized protein</fullName>
    </submittedName>
</protein>
<dbReference type="AlphaFoldDB" id="A0A6H1ZR98"/>
<dbReference type="EMBL" id="MT145133">
    <property type="protein sequence ID" value="QJI03947.1"/>
    <property type="molecule type" value="Genomic_DNA"/>
</dbReference>
<sequence length="76" mass="8446">MGLPADDVMARLLRHRMDRRRTGEVVELEERSIRLLCELALAAVAQAKRHGDQCVCDVCSCVREIDAAGLLPEEGK</sequence>
<evidence type="ECO:0000313" key="1">
    <source>
        <dbReference type="EMBL" id="QJA50094.1"/>
    </source>
</evidence>
<gene>
    <name evidence="1" type="ORF">TM448A01604_0015</name>
    <name evidence="2" type="ORF">TM448B05581_0010</name>
</gene>
<name>A0A6H1ZR98_9ZZZZ</name>
<dbReference type="EMBL" id="MT144173">
    <property type="protein sequence ID" value="QJA50094.1"/>
    <property type="molecule type" value="Genomic_DNA"/>
</dbReference>
<organism evidence="1">
    <name type="scientific">viral metagenome</name>
    <dbReference type="NCBI Taxonomy" id="1070528"/>
    <lineage>
        <taxon>unclassified sequences</taxon>
        <taxon>metagenomes</taxon>
        <taxon>organismal metagenomes</taxon>
    </lineage>
</organism>
<proteinExistence type="predicted"/>
<evidence type="ECO:0000313" key="2">
    <source>
        <dbReference type="EMBL" id="QJI03947.1"/>
    </source>
</evidence>
<reference evidence="1" key="1">
    <citation type="submission" date="2020-03" db="EMBL/GenBank/DDBJ databases">
        <title>The deep terrestrial virosphere.</title>
        <authorList>
            <person name="Holmfeldt K."/>
            <person name="Nilsson E."/>
            <person name="Simone D."/>
            <person name="Lopez-Fernandez M."/>
            <person name="Wu X."/>
            <person name="de Brujin I."/>
            <person name="Lundin D."/>
            <person name="Andersson A."/>
            <person name="Bertilsson S."/>
            <person name="Dopson M."/>
        </authorList>
    </citation>
    <scope>NUCLEOTIDE SEQUENCE</scope>
    <source>
        <strain evidence="1">TM448A01604</strain>
        <strain evidence="2">TM448B05581</strain>
    </source>
</reference>
<accession>A0A6H1ZR98</accession>